<accession>A0A3B0V2J9</accession>
<feature type="transmembrane region" description="Helical" evidence="14">
    <location>
        <begin position="461"/>
        <end position="484"/>
    </location>
</feature>
<feature type="transmembrane region" description="Helical" evidence="14">
    <location>
        <begin position="56"/>
        <end position="75"/>
    </location>
</feature>
<feature type="transmembrane region" description="Helical" evidence="14">
    <location>
        <begin position="130"/>
        <end position="156"/>
    </location>
</feature>
<evidence type="ECO:0000256" key="1">
    <source>
        <dbReference type="ARBA" id="ARBA00004651"/>
    </source>
</evidence>
<reference evidence="16" key="1">
    <citation type="submission" date="2018-06" db="EMBL/GenBank/DDBJ databases">
        <authorList>
            <person name="Zhirakovskaya E."/>
        </authorList>
    </citation>
    <scope>NUCLEOTIDE SEQUENCE</scope>
</reference>
<feature type="domain" description="Phosphatidylglycerol lysyltransferase C-terminal" evidence="15">
    <location>
        <begin position="545"/>
        <end position="836"/>
    </location>
</feature>
<keyword evidence="5" id="KW-1003">Cell membrane</keyword>
<keyword evidence="8 14" id="KW-1133">Transmembrane helix</keyword>
<dbReference type="InterPro" id="IPR016181">
    <property type="entry name" value="Acyl_CoA_acyltransferase"/>
</dbReference>
<feature type="transmembrane region" description="Helical" evidence="14">
    <location>
        <begin position="87"/>
        <end position="109"/>
    </location>
</feature>
<name>A0A3B0V2J9_9ZZZZ</name>
<evidence type="ECO:0000256" key="10">
    <source>
        <dbReference type="ARBA" id="ARBA00023136"/>
    </source>
</evidence>
<evidence type="ECO:0000256" key="6">
    <source>
        <dbReference type="ARBA" id="ARBA00022679"/>
    </source>
</evidence>
<evidence type="ECO:0000256" key="5">
    <source>
        <dbReference type="ARBA" id="ARBA00022475"/>
    </source>
</evidence>
<evidence type="ECO:0000256" key="9">
    <source>
        <dbReference type="ARBA" id="ARBA00023098"/>
    </source>
</evidence>
<evidence type="ECO:0000256" key="12">
    <source>
        <dbReference type="ARBA" id="ARBA00031899"/>
    </source>
</evidence>
<dbReference type="PANTHER" id="PTHR34697:SF2">
    <property type="entry name" value="PHOSPHATIDYLGLYCEROL LYSYLTRANSFERASE"/>
    <property type="match status" value="1"/>
</dbReference>
<dbReference type="EC" id="2.3.2.3" evidence="3"/>
<keyword evidence="16" id="KW-0012">Acyltransferase</keyword>
<dbReference type="GO" id="GO:0046677">
    <property type="term" value="P:response to antibiotic"/>
    <property type="evidence" value="ECO:0007669"/>
    <property type="project" value="UniProtKB-KW"/>
</dbReference>
<feature type="transmembrane region" description="Helical" evidence="14">
    <location>
        <begin position="237"/>
        <end position="255"/>
    </location>
</feature>
<keyword evidence="7 14" id="KW-0812">Transmembrane</keyword>
<evidence type="ECO:0000256" key="3">
    <source>
        <dbReference type="ARBA" id="ARBA00012014"/>
    </source>
</evidence>
<sequence length="865" mass="96730">MSSFISTAVLWFKKHGSNIVIFLFFGAAIVVLYQITRQVHIHDVYRQMQAISARKIALAFLFTVLGYAALIGYDWSALRYIGKKLPFPLIAFISFTGFSLSNTIGLSWLSGGAIRYRLYSRAGLKAAETALVIAFCTVGFAIGEIIVGGIALVSYPRVLSDYFSFSPVIVRLLAAGLLLGSLAVLFIRSRRHGTIHFGKRTFRLPGSNILAGQILFSIMDIGLAGATLFILLPANSFPFIGLLAVYAVALIVGVFSQVPGGIGVFEVVMATALHRYVPLETLSSALIAYRLIYYLFPFVTGILLLVGSEGAVMLKTRNNGGLIEKRFKLIANVSRLAIPPALAGLTFISGLILLLGSSISLPARSLMLIGKFFPLELVELSHMLGGVIGIILIILSFALYQRIQAALWLSGFLFIAGAVLSFIQTLDYDRGLVMILTLALLFSSRRLFYRRARLFSNILDVKWILLTLAALACFGWLLLFSFKATPYQNDLWWKFAIDSQAPRGLRTAAIAVSTFLIVYILNVLRPPGRQVKESDASLLAAARELIKKQDNADANFALTGDKTLLFSEKHQSFIMYSIHNRSWVALGDPVGTSTAEMIELIWEFKAMAAKEQGHAVFYQVGREHLDWYIDAGFNLFKLGEEARVRLMDFSLEGAKRARLRQARNRALRDGLSFRITYPPHKTELLDELSLISEQWLSMKNVREKRYSLGRFNREYLNEFPLALVYENDHVSAFANIFSTDTRVEATIDLMRHLPKAGNNTMEFLFVELMLALKEMNFGEFSLGMVPLSGFMEHENARLWDRFGLLIYKKGRRFYNFQGLRNFKDKFNPEWVPHYLATTKKGVSPFLTLVDIAALISGGVRGVVKK</sequence>
<keyword evidence="9" id="KW-0443">Lipid metabolism</keyword>
<dbReference type="AlphaFoldDB" id="A0A3B0V2J9"/>
<protein>
    <recommendedName>
        <fullName evidence="4">Phosphatidylglycerol lysyltransferase</fullName>
        <ecNumber evidence="3">2.3.2.3</ecNumber>
    </recommendedName>
    <alternativeName>
        <fullName evidence="12">Lysylphosphatidylglycerol synthase</fullName>
    </alternativeName>
</protein>
<feature type="transmembrane region" description="Helical" evidence="14">
    <location>
        <begin position="168"/>
        <end position="187"/>
    </location>
</feature>
<comment type="catalytic activity">
    <reaction evidence="13">
        <text>L-lysyl-tRNA(Lys) + a 1,2-diacyl-sn-glycero-3-phospho-(1'-sn-glycerol) = a 1,2-diacyl-sn-glycero-3-phospho-1'-(3'-O-L-lysyl)-sn-glycerol + tRNA(Lys)</text>
        <dbReference type="Rhea" id="RHEA:10668"/>
        <dbReference type="Rhea" id="RHEA-COMP:9696"/>
        <dbReference type="Rhea" id="RHEA-COMP:9697"/>
        <dbReference type="ChEBI" id="CHEBI:64716"/>
        <dbReference type="ChEBI" id="CHEBI:75792"/>
        <dbReference type="ChEBI" id="CHEBI:78442"/>
        <dbReference type="ChEBI" id="CHEBI:78529"/>
        <dbReference type="EC" id="2.3.2.3"/>
    </reaction>
</comment>
<feature type="transmembrane region" description="Helical" evidence="14">
    <location>
        <begin position="291"/>
        <end position="315"/>
    </location>
</feature>
<dbReference type="PANTHER" id="PTHR34697">
    <property type="entry name" value="PHOSPHATIDYLGLYCEROL LYSYLTRANSFERASE"/>
    <property type="match status" value="1"/>
</dbReference>
<evidence type="ECO:0000256" key="13">
    <source>
        <dbReference type="ARBA" id="ARBA00047540"/>
    </source>
</evidence>
<evidence type="ECO:0000256" key="11">
    <source>
        <dbReference type="ARBA" id="ARBA00023251"/>
    </source>
</evidence>
<evidence type="ECO:0000256" key="2">
    <source>
        <dbReference type="ARBA" id="ARBA00008627"/>
    </source>
</evidence>
<feature type="transmembrane region" description="Helical" evidence="14">
    <location>
        <begin position="262"/>
        <end position="279"/>
    </location>
</feature>
<evidence type="ECO:0000256" key="7">
    <source>
        <dbReference type="ARBA" id="ARBA00022692"/>
    </source>
</evidence>
<proteinExistence type="inferred from homology"/>
<keyword evidence="10 14" id="KW-0472">Membrane</keyword>
<feature type="transmembrane region" description="Helical" evidence="14">
    <location>
        <begin position="208"/>
        <end position="231"/>
    </location>
</feature>
<feature type="transmembrane region" description="Helical" evidence="14">
    <location>
        <begin position="16"/>
        <end position="35"/>
    </location>
</feature>
<dbReference type="InterPro" id="IPR022791">
    <property type="entry name" value="L-PG_synthase/AglD"/>
</dbReference>
<evidence type="ECO:0000256" key="14">
    <source>
        <dbReference type="SAM" id="Phobius"/>
    </source>
</evidence>
<feature type="transmembrane region" description="Helical" evidence="14">
    <location>
        <begin position="432"/>
        <end position="449"/>
    </location>
</feature>
<dbReference type="GO" id="GO:0050071">
    <property type="term" value="F:phosphatidylglycerol lysyltransferase activity"/>
    <property type="evidence" value="ECO:0007669"/>
    <property type="project" value="UniProtKB-EC"/>
</dbReference>
<evidence type="ECO:0000259" key="15">
    <source>
        <dbReference type="Pfam" id="PF09924"/>
    </source>
</evidence>
<dbReference type="SUPFAM" id="SSF55729">
    <property type="entry name" value="Acyl-CoA N-acyltransferases (Nat)"/>
    <property type="match status" value="1"/>
</dbReference>
<keyword evidence="6 16" id="KW-0808">Transferase</keyword>
<dbReference type="InterPro" id="IPR051211">
    <property type="entry name" value="PG_lysyltransferase"/>
</dbReference>
<dbReference type="EMBL" id="UOEX01000098">
    <property type="protein sequence ID" value="VAW34613.1"/>
    <property type="molecule type" value="Genomic_DNA"/>
</dbReference>
<feature type="transmembrane region" description="Helical" evidence="14">
    <location>
        <begin position="380"/>
        <end position="400"/>
    </location>
</feature>
<dbReference type="NCBIfam" id="NF033480">
    <property type="entry name" value="bifunc_MprF"/>
    <property type="match status" value="1"/>
</dbReference>
<dbReference type="GO" id="GO:0005886">
    <property type="term" value="C:plasma membrane"/>
    <property type="evidence" value="ECO:0007669"/>
    <property type="project" value="UniProtKB-SubCell"/>
</dbReference>
<comment type="similarity">
    <text evidence="2">Belongs to the LPG synthase family.</text>
</comment>
<evidence type="ECO:0000256" key="4">
    <source>
        <dbReference type="ARBA" id="ARBA00021546"/>
    </source>
</evidence>
<dbReference type="GO" id="GO:0006629">
    <property type="term" value="P:lipid metabolic process"/>
    <property type="evidence" value="ECO:0007669"/>
    <property type="project" value="UniProtKB-KW"/>
</dbReference>
<organism evidence="16">
    <name type="scientific">hydrothermal vent metagenome</name>
    <dbReference type="NCBI Taxonomy" id="652676"/>
    <lineage>
        <taxon>unclassified sequences</taxon>
        <taxon>metagenomes</taxon>
        <taxon>ecological metagenomes</taxon>
    </lineage>
</organism>
<feature type="transmembrane region" description="Helical" evidence="14">
    <location>
        <begin position="504"/>
        <end position="524"/>
    </location>
</feature>
<evidence type="ECO:0000256" key="8">
    <source>
        <dbReference type="ARBA" id="ARBA00022989"/>
    </source>
</evidence>
<dbReference type="Pfam" id="PF03706">
    <property type="entry name" value="LPG_synthase_TM"/>
    <property type="match status" value="1"/>
</dbReference>
<evidence type="ECO:0000313" key="16">
    <source>
        <dbReference type="EMBL" id="VAW34613.1"/>
    </source>
</evidence>
<feature type="transmembrane region" description="Helical" evidence="14">
    <location>
        <begin position="407"/>
        <end position="426"/>
    </location>
</feature>
<gene>
    <name evidence="16" type="ORF">MNBD_DELTA03-1511</name>
</gene>
<comment type="subcellular location">
    <subcellularLocation>
        <location evidence="1">Cell membrane</location>
        <topology evidence="1">Multi-pass membrane protein</topology>
    </subcellularLocation>
</comment>
<keyword evidence="11" id="KW-0046">Antibiotic resistance</keyword>
<dbReference type="Pfam" id="PF09924">
    <property type="entry name" value="LPG_synthase_C"/>
    <property type="match status" value="1"/>
</dbReference>
<feature type="transmembrane region" description="Helical" evidence="14">
    <location>
        <begin position="336"/>
        <end position="360"/>
    </location>
</feature>
<dbReference type="InterPro" id="IPR024320">
    <property type="entry name" value="LPG_synthase_C"/>
</dbReference>
<dbReference type="GO" id="GO:0055091">
    <property type="term" value="P:phospholipid homeostasis"/>
    <property type="evidence" value="ECO:0007669"/>
    <property type="project" value="TreeGrafter"/>
</dbReference>